<reference evidence="1 2" key="1">
    <citation type="journal article" date="2014" name="Genome Biol. Evol.">
        <title>The genome of the myxosporean Thelohanellus kitauei shows adaptations to nutrient acquisition within its fish host.</title>
        <authorList>
            <person name="Yang Y."/>
            <person name="Xiong J."/>
            <person name="Zhou Z."/>
            <person name="Huo F."/>
            <person name="Miao W."/>
            <person name="Ran C."/>
            <person name="Liu Y."/>
            <person name="Zhang J."/>
            <person name="Feng J."/>
            <person name="Wang M."/>
            <person name="Wang M."/>
            <person name="Wang L."/>
            <person name="Yao B."/>
        </authorList>
    </citation>
    <scope>NUCLEOTIDE SEQUENCE [LARGE SCALE GENOMIC DNA]</scope>
    <source>
        <strain evidence="1">Wuqing</strain>
    </source>
</reference>
<name>A0A0C2IX31_THEKT</name>
<accession>A0A0C2IX31</accession>
<dbReference type="OrthoDB" id="2207820at2759"/>
<dbReference type="AlphaFoldDB" id="A0A0C2IX31"/>
<protein>
    <recommendedName>
        <fullName evidence="3">Winged helix-turn helix domain-containing protein</fullName>
    </recommendedName>
</protein>
<organism evidence="1 2">
    <name type="scientific">Thelohanellus kitauei</name>
    <name type="common">Myxosporean</name>
    <dbReference type="NCBI Taxonomy" id="669202"/>
    <lineage>
        <taxon>Eukaryota</taxon>
        <taxon>Metazoa</taxon>
        <taxon>Cnidaria</taxon>
        <taxon>Myxozoa</taxon>
        <taxon>Myxosporea</taxon>
        <taxon>Bivalvulida</taxon>
        <taxon>Platysporina</taxon>
        <taxon>Myxobolidae</taxon>
        <taxon>Thelohanellus</taxon>
    </lineage>
</organism>
<dbReference type="EMBL" id="JWZT01005339">
    <property type="protein sequence ID" value="KII61447.1"/>
    <property type="molecule type" value="Genomic_DNA"/>
</dbReference>
<sequence>MSSYKNSKKCLSLDIKKKNIKIGEADKQGFKDSQYSGHDNSVLKKKRHQIVLRQIKEEEGDMPRSLSNIENQIMLLVADNCTTTIQGIIDTLEIDVCHTTFWRWLKKNNYSWKITKPIPEKKK</sequence>
<keyword evidence="2" id="KW-1185">Reference proteome</keyword>
<evidence type="ECO:0000313" key="1">
    <source>
        <dbReference type="EMBL" id="KII61447.1"/>
    </source>
</evidence>
<gene>
    <name evidence="1" type="ORF">RF11_12862</name>
</gene>
<comment type="caution">
    <text evidence="1">The sequence shown here is derived from an EMBL/GenBank/DDBJ whole genome shotgun (WGS) entry which is preliminary data.</text>
</comment>
<evidence type="ECO:0000313" key="2">
    <source>
        <dbReference type="Proteomes" id="UP000031668"/>
    </source>
</evidence>
<evidence type="ECO:0008006" key="3">
    <source>
        <dbReference type="Google" id="ProtNLM"/>
    </source>
</evidence>
<proteinExistence type="predicted"/>
<dbReference type="Proteomes" id="UP000031668">
    <property type="component" value="Unassembled WGS sequence"/>
</dbReference>